<dbReference type="AlphaFoldDB" id="A0A5B7F8F0"/>
<name>A0A5B7F8F0_PORTR</name>
<evidence type="ECO:0000313" key="2">
    <source>
        <dbReference type="EMBL" id="MPC43890.1"/>
    </source>
</evidence>
<proteinExistence type="predicted"/>
<dbReference type="EMBL" id="VSRR010006032">
    <property type="protein sequence ID" value="MPC43890.1"/>
    <property type="molecule type" value="Genomic_DNA"/>
</dbReference>
<gene>
    <name evidence="2" type="ORF">E2C01_037545</name>
</gene>
<sequence length="166" mass="18926">MSTLANAWKKILFDADVPVVDFKGFESHDFITRFAKAGEKVSEKSLEDWLSIEEAEEASEILTEAETVDCVLSTDNADEEENEDERPKKEVSLAKGRFYCDELLTLITEREKEMPKEAYEHLRIVRRAIIDLQHSSEKQLKIYSFFRPKTPTPPSTPIASPTPSTS</sequence>
<organism evidence="2 3">
    <name type="scientific">Portunus trituberculatus</name>
    <name type="common">Swimming crab</name>
    <name type="synonym">Neptunus trituberculatus</name>
    <dbReference type="NCBI Taxonomy" id="210409"/>
    <lineage>
        <taxon>Eukaryota</taxon>
        <taxon>Metazoa</taxon>
        <taxon>Ecdysozoa</taxon>
        <taxon>Arthropoda</taxon>
        <taxon>Crustacea</taxon>
        <taxon>Multicrustacea</taxon>
        <taxon>Malacostraca</taxon>
        <taxon>Eumalacostraca</taxon>
        <taxon>Eucarida</taxon>
        <taxon>Decapoda</taxon>
        <taxon>Pleocyemata</taxon>
        <taxon>Brachyura</taxon>
        <taxon>Eubrachyura</taxon>
        <taxon>Portunoidea</taxon>
        <taxon>Portunidae</taxon>
        <taxon>Portuninae</taxon>
        <taxon>Portunus</taxon>
    </lineage>
</organism>
<accession>A0A5B7F8F0</accession>
<protein>
    <submittedName>
        <fullName evidence="2">Uncharacterized protein</fullName>
    </submittedName>
</protein>
<evidence type="ECO:0000256" key="1">
    <source>
        <dbReference type="SAM" id="MobiDB-lite"/>
    </source>
</evidence>
<comment type="caution">
    <text evidence="2">The sequence shown here is derived from an EMBL/GenBank/DDBJ whole genome shotgun (WGS) entry which is preliminary data.</text>
</comment>
<keyword evidence="3" id="KW-1185">Reference proteome</keyword>
<evidence type="ECO:0000313" key="3">
    <source>
        <dbReference type="Proteomes" id="UP000324222"/>
    </source>
</evidence>
<feature type="region of interest" description="Disordered" evidence="1">
    <location>
        <begin position="146"/>
        <end position="166"/>
    </location>
</feature>
<feature type="compositionally biased region" description="Low complexity" evidence="1">
    <location>
        <begin position="157"/>
        <end position="166"/>
    </location>
</feature>
<reference evidence="2 3" key="1">
    <citation type="submission" date="2019-05" db="EMBL/GenBank/DDBJ databases">
        <title>Another draft genome of Portunus trituberculatus and its Hox gene families provides insights of decapod evolution.</title>
        <authorList>
            <person name="Jeong J.-H."/>
            <person name="Song I."/>
            <person name="Kim S."/>
            <person name="Choi T."/>
            <person name="Kim D."/>
            <person name="Ryu S."/>
            <person name="Kim W."/>
        </authorList>
    </citation>
    <scope>NUCLEOTIDE SEQUENCE [LARGE SCALE GENOMIC DNA]</scope>
    <source>
        <tissue evidence="2">Muscle</tissue>
    </source>
</reference>
<dbReference type="Proteomes" id="UP000324222">
    <property type="component" value="Unassembled WGS sequence"/>
</dbReference>
<dbReference type="OrthoDB" id="6607528at2759"/>